<evidence type="ECO:0000256" key="1">
    <source>
        <dbReference type="ARBA" id="ARBA00022839"/>
    </source>
</evidence>
<sequence>MKSLLVRLTVGLYAQDVTEDEKPLVAQWLQEGLVVLEEGVYRLPSQYRAGAIAMNQSGSGAYLQVLGANVRDLFIDEHDLGDAKEGDLVIVKRLLGRRGRPSAKLVAVVGRAETFSVAYVKIQNGVKSVLDIRNDYPAGVPLSAEALAGYDEGTLFKVNNQNGEIMEVLGNLADPLVDEKIVLAMYNKHDAFDEEVQKLAASFDKTVDASKFPGRKDLRGLPFCTIDPVTAKDFDDAVCYLPDAHTLYVAIADVSAYVTPFGPIDAEAIYRSFSIYLPHRSIPMLPRELSETLCSLQPHVDRLAYTFKMVLDPESHEVVETELFESIIHSKRRFNYEEVDALFDAPDKAAPANDDERTVIANLFELRKLTDALRAKRLKIGFDFRSEELEMALDDAQNILGTTVAEETPSHALIEDCMLLANKAAAAMYERGVFRIHEPPSPAKLQSLYTELAGIGIIAEQKESLKETITGIQHEAQKRGIAHEVDTLIIRSQMQARYAPDNVGHFGLGFERYTHFTSPIRRYSDLIVHRLLKAIQRGDKEEGSYVLRNIDALCFAISDKEREASDIEVRFMDRKFARWANEHIGEVFPARVYATDPELRAEITGPLRGAKVKVVTNEPVMLFDDIELRIENVSLATARIHTTFVRTVESHATLSKERE</sequence>
<dbReference type="EMBL" id="CP147920">
    <property type="protein sequence ID" value="XAU15722.1"/>
    <property type="molecule type" value="Genomic_DNA"/>
</dbReference>
<proteinExistence type="predicted"/>
<dbReference type="InterPro" id="IPR022966">
    <property type="entry name" value="RNase_II/R_CS"/>
</dbReference>
<dbReference type="Proteomes" id="UP001447842">
    <property type="component" value="Chromosome"/>
</dbReference>
<dbReference type="Pfam" id="PF24190">
    <property type="entry name" value="OB_RNR_2nd"/>
    <property type="match status" value="1"/>
</dbReference>
<protein>
    <submittedName>
        <fullName evidence="3">Ribonuclease R family protein</fullName>
    </submittedName>
</protein>
<dbReference type="PROSITE" id="PS01175">
    <property type="entry name" value="RIBONUCLEASE_II"/>
    <property type="match status" value="1"/>
</dbReference>
<keyword evidence="4" id="KW-1185">Reference proteome</keyword>
<accession>A0ABZ3HB22</accession>
<reference evidence="3 4" key="1">
    <citation type="submission" date="2024-03" db="EMBL/GenBank/DDBJ databases">
        <title>Sulfurimonas sp. HSL3-1.</title>
        <authorList>
            <person name="Wang S."/>
        </authorList>
    </citation>
    <scope>NUCLEOTIDE SEQUENCE [LARGE SCALE GENOMIC DNA]</scope>
    <source>
        <strain evidence="3 4">HSL3-1</strain>
    </source>
</reference>
<dbReference type="Pfam" id="PF22896">
    <property type="entry name" value="OB_RNR_1st"/>
    <property type="match status" value="1"/>
</dbReference>
<gene>
    <name evidence="3" type="ORF">WCY31_03240</name>
</gene>
<dbReference type="PANTHER" id="PTHR23355">
    <property type="entry name" value="RIBONUCLEASE"/>
    <property type="match status" value="1"/>
</dbReference>
<dbReference type="InterPro" id="IPR057293">
    <property type="entry name" value="RNR_OB2"/>
</dbReference>
<dbReference type="RefSeq" id="WP_345973092.1">
    <property type="nucleotide sequence ID" value="NZ_CP147920.1"/>
</dbReference>
<dbReference type="PANTHER" id="PTHR23355:SF9">
    <property type="entry name" value="DIS3-LIKE EXONUCLEASE 2"/>
    <property type="match status" value="1"/>
</dbReference>
<keyword evidence="1" id="KW-0269">Exonuclease</keyword>
<feature type="domain" description="RNB" evidence="2">
    <location>
        <begin position="215"/>
        <end position="538"/>
    </location>
</feature>
<evidence type="ECO:0000259" key="2">
    <source>
        <dbReference type="SMART" id="SM00955"/>
    </source>
</evidence>
<dbReference type="Pfam" id="PF00773">
    <property type="entry name" value="RNB"/>
    <property type="match status" value="1"/>
</dbReference>
<organism evidence="3 4">
    <name type="scientific">Sulfurimonas diazotrophicus</name>
    <dbReference type="NCBI Taxonomy" id="3131939"/>
    <lineage>
        <taxon>Bacteria</taxon>
        <taxon>Pseudomonadati</taxon>
        <taxon>Campylobacterota</taxon>
        <taxon>Epsilonproteobacteria</taxon>
        <taxon>Campylobacterales</taxon>
        <taxon>Sulfurimonadaceae</taxon>
        <taxon>Sulfurimonas</taxon>
    </lineage>
</organism>
<keyword evidence="1" id="KW-0540">Nuclease</keyword>
<dbReference type="InterPro" id="IPR012340">
    <property type="entry name" value="NA-bd_OB-fold"/>
</dbReference>
<dbReference type="InterPro" id="IPR054561">
    <property type="entry name" value="RNR_OB1_N"/>
</dbReference>
<keyword evidence="1" id="KW-0378">Hydrolase</keyword>
<dbReference type="SUPFAM" id="SSF50249">
    <property type="entry name" value="Nucleic acid-binding proteins"/>
    <property type="match status" value="1"/>
</dbReference>
<dbReference type="SMART" id="SM00955">
    <property type="entry name" value="RNB"/>
    <property type="match status" value="1"/>
</dbReference>
<dbReference type="InterPro" id="IPR050180">
    <property type="entry name" value="RNR_Ribonuclease"/>
</dbReference>
<name>A0ABZ3HB22_9BACT</name>
<dbReference type="InterPro" id="IPR001900">
    <property type="entry name" value="RNase_II/R"/>
</dbReference>
<evidence type="ECO:0000313" key="3">
    <source>
        <dbReference type="EMBL" id="XAU15722.1"/>
    </source>
</evidence>
<evidence type="ECO:0000313" key="4">
    <source>
        <dbReference type="Proteomes" id="UP001447842"/>
    </source>
</evidence>